<dbReference type="Proteomes" id="UP001189429">
    <property type="component" value="Unassembled WGS sequence"/>
</dbReference>
<reference evidence="1" key="1">
    <citation type="submission" date="2023-10" db="EMBL/GenBank/DDBJ databases">
        <authorList>
            <person name="Chen Y."/>
            <person name="Shah S."/>
            <person name="Dougan E. K."/>
            <person name="Thang M."/>
            <person name="Chan C."/>
        </authorList>
    </citation>
    <scope>NUCLEOTIDE SEQUENCE [LARGE SCALE GENOMIC DNA]</scope>
</reference>
<name>A0ABN9VJA1_9DINO</name>
<evidence type="ECO:0000313" key="1">
    <source>
        <dbReference type="EMBL" id="CAK0872193.1"/>
    </source>
</evidence>
<dbReference type="EMBL" id="CAUYUJ010017146">
    <property type="protein sequence ID" value="CAK0872193.1"/>
    <property type="molecule type" value="Genomic_DNA"/>
</dbReference>
<keyword evidence="2" id="KW-1185">Reference proteome</keyword>
<accession>A0ABN9VJA1</accession>
<evidence type="ECO:0000313" key="2">
    <source>
        <dbReference type="Proteomes" id="UP001189429"/>
    </source>
</evidence>
<proteinExistence type="predicted"/>
<sequence>MPCCTWRCPTTSRTRSCGRGSGPAGAAACPVAGTEEQALRALARSSPGPAALLAVTSLRDGSGRHYTVTPGRRGGFRIRSPGLPRTCLSAADTLSVAYVAVPRELRDVILQEGYQPSRRHSVPTSPSRAGAAEAFCRNHDGPFEVLGVLLDQTYLATGIEVGGSCGRQCCRAST</sequence>
<comment type="caution">
    <text evidence="1">The sequence shown here is derived from an EMBL/GenBank/DDBJ whole genome shotgun (WGS) entry which is preliminary data.</text>
</comment>
<organism evidence="1 2">
    <name type="scientific">Prorocentrum cordatum</name>
    <dbReference type="NCBI Taxonomy" id="2364126"/>
    <lineage>
        <taxon>Eukaryota</taxon>
        <taxon>Sar</taxon>
        <taxon>Alveolata</taxon>
        <taxon>Dinophyceae</taxon>
        <taxon>Prorocentrales</taxon>
        <taxon>Prorocentraceae</taxon>
        <taxon>Prorocentrum</taxon>
    </lineage>
</organism>
<gene>
    <name evidence="1" type="ORF">PCOR1329_LOCUS57735</name>
</gene>
<protein>
    <submittedName>
        <fullName evidence="1">Uncharacterized protein</fullName>
    </submittedName>
</protein>